<dbReference type="AlphaFoldDB" id="A0A6J7PU23"/>
<dbReference type="EMBL" id="CAFBPA010000121">
    <property type="protein sequence ID" value="CAB5007089.1"/>
    <property type="molecule type" value="Genomic_DNA"/>
</dbReference>
<dbReference type="SUPFAM" id="SSF52540">
    <property type="entry name" value="P-loop containing nucleoside triphosphate hydrolases"/>
    <property type="match status" value="1"/>
</dbReference>
<accession>A0A6J7PU23</accession>
<proteinExistence type="predicted"/>
<organism evidence="1">
    <name type="scientific">freshwater metagenome</name>
    <dbReference type="NCBI Taxonomy" id="449393"/>
    <lineage>
        <taxon>unclassified sequences</taxon>
        <taxon>metagenomes</taxon>
        <taxon>ecological metagenomes</taxon>
    </lineage>
</organism>
<reference evidence="1" key="1">
    <citation type="submission" date="2020-05" db="EMBL/GenBank/DDBJ databases">
        <authorList>
            <person name="Chiriac C."/>
            <person name="Salcher M."/>
            <person name="Ghai R."/>
            <person name="Kavagutti S V."/>
        </authorList>
    </citation>
    <scope>NUCLEOTIDE SEQUENCE</scope>
</reference>
<gene>
    <name evidence="1" type="ORF">UFOPK4043_00874</name>
</gene>
<dbReference type="InterPro" id="IPR027417">
    <property type="entry name" value="P-loop_NTPase"/>
</dbReference>
<sequence length="192" mass="21082">MAVCGFPRTGTTYLQEAASQALGAPERCWKNHDPFSIPVYIDAGLLTLIPLRDPISTISSWSVYNNDLPSLSIQRNRLLSYTAWHRAIQKYVKSPHVMLVGFDSLGDSSDELLDSVREMNEGQELLLHMQNFPSEIREELKAPYVEALNDPKLSGTLAGAFRVYENLMRETVALVDVEIATTAAAAAAAAAA</sequence>
<protein>
    <submittedName>
        <fullName evidence="1">Unannotated protein</fullName>
    </submittedName>
</protein>
<evidence type="ECO:0000313" key="1">
    <source>
        <dbReference type="EMBL" id="CAB5007089.1"/>
    </source>
</evidence>
<name>A0A6J7PU23_9ZZZZ</name>